<gene>
    <name evidence="1" type="ORF">AB8Z38_02325</name>
</gene>
<name>A0AB39XLN2_9BRAD</name>
<reference evidence="1" key="1">
    <citation type="submission" date="2024-08" db="EMBL/GenBank/DDBJ databases">
        <authorList>
            <person name="Chaddad Z."/>
            <person name="Lamrabet M."/>
            <person name="Bouhnik O."/>
            <person name="Alami S."/>
            <person name="Wipf D."/>
            <person name="Courty P.E."/>
            <person name="Missbah El Idrissi M."/>
        </authorList>
    </citation>
    <scope>NUCLEOTIDE SEQUENCE</scope>
    <source>
        <strain evidence="1">LLZ17</strain>
    </source>
</reference>
<organism evidence="1">
    <name type="scientific">Bradyrhizobium sp. LLZ17</name>
    <dbReference type="NCBI Taxonomy" id="3239388"/>
    <lineage>
        <taxon>Bacteria</taxon>
        <taxon>Pseudomonadati</taxon>
        <taxon>Pseudomonadota</taxon>
        <taxon>Alphaproteobacteria</taxon>
        <taxon>Hyphomicrobiales</taxon>
        <taxon>Nitrobacteraceae</taxon>
        <taxon>Bradyrhizobium</taxon>
    </lineage>
</organism>
<evidence type="ECO:0008006" key="2">
    <source>
        <dbReference type="Google" id="ProtNLM"/>
    </source>
</evidence>
<proteinExistence type="predicted"/>
<sequence length="189" mass="21487">MPENHLTESAAGAALSTPVLPLSSATFTFFGDQFQFEWWHMSITTTQITNEWDRQKLRNLMDNAKRLGRSDVYESAFRQLCRVEGRNIDDPLESEFAVVMRALEEALTQEAGKTKRLNRTRQKLSRAGIHKTLSDLALKPTPSVGFKKLVEFGMADMSAESLIVKYRDQFEPSVVEAATKRLLEYGIIR</sequence>
<dbReference type="EMBL" id="CP165734">
    <property type="protein sequence ID" value="XDV58396.1"/>
    <property type="molecule type" value="Genomic_DNA"/>
</dbReference>
<dbReference type="AlphaFoldDB" id="A0AB39XLN2"/>
<accession>A0AB39XLN2</accession>
<dbReference type="RefSeq" id="WP_369722919.1">
    <property type="nucleotide sequence ID" value="NZ_CP165734.1"/>
</dbReference>
<protein>
    <recommendedName>
        <fullName evidence="2">Regulatory protein RecX</fullName>
    </recommendedName>
</protein>
<evidence type="ECO:0000313" key="1">
    <source>
        <dbReference type="EMBL" id="XDV58396.1"/>
    </source>
</evidence>